<gene>
    <name evidence="1" type="ORF">S06H3_65699</name>
</gene>
<reference evidence="1" key="1">
    <citation type="journal article" date="2014" name="Front. Microbiol.">
        <title>High frequency of phylogenetically diverse reductive dehalogenase-homologous genes in deep subseafloor sedimentary metagenomes.</title>
        <authorList>
            <person name="Kawai M."/>
            <person name="Futagami T."/>
            <person name="Toyoda A."/>
            <person name="Takaki Y."/>
            <person name="Nishi S."/>
            <person name="Hori S."/>
            <person name="Arai W."/>
            <person name="Tsubouchi T."/>
            <person name="Morono Y."/>
            <person name="Uchiyama I."/>
            <person name="Ito T."/>
            <person name="Fujiyama A."/>
            <person name="Inagaki F."/>
            <person name="Takami H."/>
        </authorList>
    </citation>
    <scope>NUCLEOTIDE SEQUENCE</scope>
    <source>
        <strain evidence="1">Expedition CK06-06</strain>
    </source>
</reference>
<proteinExistence type="predicted"/>
<dbReference type="AlphaFoldDB" id="X1STK0"/>
<evidence type="ECO:0000313" key="1">
    <source>
        <dbReference type="EMBL" id="GAI71144.1"/>
    </source>
</evidence>
<name>X1STK0_9ZZZZ</name>
<sequence length="62" mass="6848">MVGKEVQADITNIKTALIDEIKDIKTLGVIQVLMCKQIGMDKEEIDMLKDALENGTDITSLL</sequence>
<dbReference type="EMBL" id="BARV01044363">
    <property type="protein sequence ID" value="GAI71144.1"/>
    <property type="molecule type" value="Genomic_DNA"/>
</dbReference>
<comment type="caution">
    <text evidence="1">The sequence shown here is derived from an EMBL/GenBank/DDBJ whole genome shotgun (WGS) entry which is preliminary data.</text>
</comment>
<protein>
    <submittedName>
        <fullName evidence="1">Uncharacterized protein</fullName>
    </submittedName>
</protein>
<accession>X1STK0</accession>
<organism evidence="1">
    <name type="scientific">marine sediment metagenome</name>
    <dbReference type="NCBI Taxonomy" id="412755"/>
    <lineage>
        <taxon>unclassified sequences</taxon>
        <taxon>metagenomes</taxon>
        <taxon>ecological metagenomes</taxon>
    </lineage>
</organism>